<dbReference type="InterPro" id="IPR016092">
    <property type="entry name" value="ATAP"/>
</dbReference>
<dbReference type="OrthoDB" id="9801228at2"/>
<feature type="domain" description="Core" evidence="2">
    <location>
        <begin position="12"/>
        <end position="104"/>
    </location>
</feature>
<dbReference type="InterPro" id="IPR000361">
    <property type="entry name" value="ATAP_core_dom"/>
</dbReference>
<dbReference type="InterPro" id="IPR050322">
    <property type="entry name" value="Fe-S_cluster_asmbl/transfer"/>
</dbReference>
<organism evidence="3 4">
    <name type="scientific">Flexibacter flexilis DSM 6793</name>
    <dbReference type="NCBI Taxonomy" id="927664"/>
    <lineage>
        <taxon>Bacteria</taxon>
        <taxon>Pseudomonadati</taxon>
        <taxon>Bacteroidota</taxon>
        <taxon>Cytophagia</taxon>
        <taxon>Cytophagales</taxon>
        <taxon>Flexibacteraceae</taxon>
        <taxon>Flexibacter</taxon>
    </lineage>
</organism>
<dbReference type="STRING" id="927664.SAMN05421780_102261"/>
<evidence type="ECO:0000259" key="2">
    <source>
        <dbReference type="Pfam" id="PF01521"/>
    </source>
</evidence>
<dbReference type="Pfam" id="PF01521">
    <property type="entry name" value="Fe-S_biosyn"/>
    <property type="match status" value="1"/>
</dbReference>
<reference evidence="3 4" key="1">
    <citation type="submission" date="2016-10" db="EMBL/GenBank/DDBJ databases">
        <authorList>
            <person name="de Groot N.N."/>
        </authorList>
    </citation>
    <scope>NUCLEOTIDE SEQUENCE [LARGE SCALE GENOMIC DNA]</scope>
    <source>
        <strain evidence="3 4">DSM 6793</strain>
    </source>
</reference>
<dbReference type="Proteomes" id="UP000199514">
    <property type="component" value="Unassembled WGS sequence"/>
</dbReference>
<evidence type="ECO:0000256" key="1">
    <source>
        <dbReference type="ARBA" id="ARBA00006718"/>
    </source>
</evidence>
<dbReference type="GO" id="GO:0051537">
    <property type="term" value="F:2 iron, 2 sulfur cluster binding"/>
    <property type="evidence" value="ECO:0007669"/>
    <property type="project" value="TreeGrafter"/>
</dbReference>
<dbReference type="InterPro" id="IPR035903">
    <property type="entry name" value="HesB-like_dom_sf"/>
</dbReference>
<protein>
    <submittedName>
        <fullName evidence="3">Iron-sulfur cluster assembly protein</fullName>
    </submittedName>
</protein>
<dbReference type="Gene3D" id="2.60.300.12">
    <property type="entry name" value="HesB-like domain"/>
    <property type="match status" value="1"/>
</dbReference>
<evidence type="ECO:0000313" key="3">
    <source>
        <dbReference type="EMBL" id="SFC00918.1"/>
    </source>
</evidence>
<keyword evidence="4" id="KW-1185">Reference proteome</keyword>
<proteinExistence type="inferred from homology"/>
<dbReference type="NCBIfam" id="TIGR00049">
    <property type="entry name" value="iron-sulfur cluster assembly accessory protein"/>
    <property type="match status" value="1"/>
</dbReference>
<accession>A0A1I1FTE5</accession>
<dbReference type="EMBL" id="FOLE01000002">
    <property type="protein sequence ID" value="SFC00918.1"/>
    <property type="molecule type" value="Genomic_DNA"/>
</dbReference>
<dbReference type="SUPFAM" id="SSF89360">
    <property type="entry name" value="HesB-like domain"/>
    <property type="match status" value="1"/>
</dbReference>
<sequence>MPISTIEKPLPVSITERAASEIKQIMANKNIPAEYALRVGIRGGGCSGLSYLLGFDKAKETDDAYTHPDGFGILIEKKHAMYVLGMQIDFEDGVNARGFIFSNPDVPQS</sequence>
<dbReference type="RefSeq" id="WP_091508639.1">
    <property type="nucleotide sequence ID" value="NZ_FOLE01000002.1"/>
</dbReference>
<dbReference type="PANTHER" id="PTHR10072:SF41">
    <property type="entry name" value="IRON-SULFUR CLUSTER ASSEMBLY 1 HOMOLOG, MITOCHONDRIAL"/>
    <property type="match status" value="1"/>
</dbReference>
<gene>
    <name evidence="3" type="ORF">SAMN05421780_102261</name>
</gene>
<comment type="similarity">
    <text evidence="1">Belongs to the HesB/IscA family.</text>
</comment>
<name>A0A1I1FTE5_9BACT</name>
<dbReference type="AlphaFoldDB" id="A0A1I1FTE5"/>
<dbReference type="PANTHER" id="PTHR10072">
    <property type="entry name" value="IRON-SULFUR CLUSTER ASSEMBLY PROTEIN"/>
    <property type="match status" value="1"/>
</dbReference>
<dbReference type="GO" id="GO:0005737">
    <property type="term" value="C:cytoplasm"/>
    <property type="evidence" value="ECO:0007669"/>
    <property type="project" value="TreeGrafter"/>
</dbReference>
<evidence type="ECO:0000313" key="4">
    <source>
        <dbReference type="Proteomes" id="UP000199514"/>
    </source>
</evidence>
<dbReference type="GO" id="GO:0016226">
    <property type="term" value="P:iron-sulfur cluster assembly"/>
    <property type="evidence" value="ECO:0007669"/>
    <property type="project" value="InterPro"/>
</dbReference>